<evidence type="ECO:0000313" key="6">
    <source>
        <dbReference type="EMBL" id="MCL1123954.1"/>
    </source>
</evidence>
<dbReference type="InterPro" id="IPR003439">
    <property type="entry name" value="ABC_transporter-like_ATP-bd"/>
</dbReference>
<dbReference type="Pfam" id="PF00005">
    <property type="entry name" value="ABC_tran"/>
    <property type="match status" value="1"/>
</dbReference>
<protein>
    <submittedName>
        <fullName evidence="6">Phosphate ABC transporter ATP-binding protein</fullName>
    </submittedName>
</protein>
<evidence type="ECO:0000256" key="2">
    <source>
        <dbReference type="ARBA" id="ARBA00022592"/>
    </source>
</evidence>
<keyword evidence="1" id="KW-0813">Transport</keyword>
<gene>
    <name evidence="6" type="ORF">L2764_05525</name>
</gene>
<sequence length="271" mass="30056">MGFLYRVTKHDEPLYCQAQAARVDINQLSIKYKNKQAINNASLVAQPGQITALIGPSGCGKSSILSSINRIHQLVPDCCVEGEIKLDGVNINEIPDRLLRQRIGMVFQQPNPFPLSVEENIRFPLRQYGISNKQALKERVEKVLREVNLWEEVKQDLKASAFLLSGGQQQRLCIARSLALEPDILLLDEPCSALDPISTAKIESLLLGLKDKITIIIVTHNLAQAKRIADQISVCWVNDKGGCIVESGGIDKIFNHPTHPTTHFFCNGLQG</sequence>
<dbReference type="RefSeq" id="WP_248939240.1">
    <property type="nucleotide sequence ID" value="NZ_JAKIKS010000015.1"/>
</dbReference>
<comment type="caution">
    <text evidence="6">The sequence shown here is derived from an EMBL/GenBank/DDBJ whole genome shotgun (WGS) entry which is preliminary data.</text>
</comment>
<keyword evidence="3" id="KW-0547">Nucleotide-binding</keyword>
<name>A0ABT0L8T0_9GAMM</name>
<dbReference type="InterPro" id="IPR017871">
    <property type="entry name" value="ABC_transporter-like_CS"/>
</dbReference>
<keyword evidence="2" id="KW-0592">Phosphate transport</keyword>
<dbReference type="SUPFAM" id="SSF52540">
    <property type="entry name" value="P-loop containing nucleoside triphosphate hydrolases"/>
    <property type="match status" value="1"/>
</dbReference>
<accession>A0ABT0L8T0</accession>
<dbReference type="Proteomes" id="UP001203423">
    <property type="component" value="Unassembled WGS sequence"/>
</dbReference>
<dbReference type="InterPro" id="IPR027417">
    <property type="entry name" value="P-loop_NTPase"/>
</dbReference>
<organism evidence="6 7">
    <name type="scientific">Shewanella surugensis</name>
    <dbReference type="NCBI Taxonomy" id="212020"/>
    <lineage>
        <taxon>Bacteria</taxon>
        <taxon>Pseudomonadati</taxon>
        <taxon>Pseudomonadota</taxon>
        <taxon>Gammaproteobacteria</taxon>
        <taxon>Alteromonadales</taxon>
        <taxon>Shewanellaceae</taxon>
        <taxon>Shewanella</taxon>
    </lineage>
</organism>
<keyword evidence="7" id="KW-1185">Reference proteome</keyword>
<dbReference type="PROSITE" id="PS50893">
    <property type="entry name" value="ABC_TRANSPORTER_2"/>
    <property type="match status" value="1"/>
</dbReference>
<reference evidence="6 7" key="1">
    <citation type="submission" date="2022-01" db="EMBL/GenBank/DDBJ databases">
        <title>Whole genome-based taxonomy of the Shewanellaceae.</title>
        <authorList>
            <person name="Martin-Rodriguez A.J."/>
        </authorList>
    </citation>
    <scope>NUCLEOTIDE SEQUENCE [LARGE SCALE GENOMIC DNA]</scope>
    <source>
        <strain evidence="6 7">DSM 17177</strain>
    </source>
</reference>
<dbReference type="EMBL" id="JAKIKS010000015">
    <property type="protein sequence ID" value="MCL1123954.1"/>
    <property type="molecule type" value="Genomic_DNA"/>
</dbReference>
<feature type="domain" description="ABC transporter" evidence="5">
    <location>
        <begin position="23"/>
        <end position="266"/>
    </location>
</feature>
<dbReference type="InterPro" id="IPR003593">
    <property type="entry name" value="AAA+_ATPase"/>
</dbReference>
<evidence type="ECO:0000256" key="4">
    <source>
        <dbReference type="ARBA" id="ARBA00022840"/>
    </source>
</evidence>
<dbReference type="CDD" id="cd03260">
    <property type="entry name" value="ABC_PstB_phosphate_transporter"/>
    <property type="match status" value="1"/>
</dbReference>
<evidence type="ECO:0000313" key="7">
    <source>
        <dbReference type="Proteomes" id="UP001203423"/>
    </source>
</evidence>
<dbReference type="PANTHER" id="PTHR43423:SF1">
    <property type="entry name" value="ABC TRANSPORTER I FAMILY MEMBER 17"/>
    <property type="match status" value="1"/>
</dbReference>
<proteinExistence type="predicted"/>
<keyword evidence="4 6" id="KW-0067">ATP-binding</keyword>
<evidence type="ECO:0000256" key="3">
    <source>
        <dbReference type="ARBA" id="ARBA00022741"/>
    </source>
</evidence>
<dbReference type="PROSITE" id="PS00211">
    <property type="entry name" value="ABC_TRANSPORTER_1"/>
    <property type="match status" value="1"/>
</dbReference>
<dbReference type="InterPro" id="IPR005670">
    <property type="entry name" value="PstB-like"/>
</dbReference>
<dbReference type="SMART" id="SM00382">
    <property type="entry name" value="AAA"/>
    <property type="match status" value="1"/>
</dbReference>
<evidence type="ECO:0000259" key="5">
    <source>
        <dbReference type="PROSITE" id="PS50893"/>
    </source>
</evidence>
<dbReference type="PANTHER" id="PTHR43423">
    <property type="entry name" value="ABC TRANSPORTER I FAMILY MEMBER 17"/>
    <property type="match status" value="1"/>
</dbReference>
<evidence type="ECO:0000256" key="1">
    <source>
        <dbReference type="ARBA" id="ARBA00022448"/>
    </source>
</evidence>
<dbReference type="GO" id="GO:0005524">
    <property type="term" value="F:ATP binding"/>
    <property type="evidence" value="ECO:0007669"/>
    <property type="project" value="UniProtKB-KW"/>
</dbReference>
<dbReference type="Gene3D" id="3.40.50.300">
    <property type="entry name" value="P-loop containing nucleotide triphosphate hydrolases"/>
    <property type="match status" value="1"/>
</dbReference>